<comment type="caution">
    <text evidence="1">The sequence shown here is derived from an EMBL/GenBank/DDBJ whole genome shotgun (WGS) entry which is preliminary data.</text>
</comment>
<name>A0A2R5EX42_9BACL</name>
<organism evidence="1 2">
    <name type="scientific">Paenibacillus agaridevorans</name>
    <dbReference type="NCBI Taxonomy" id="171404"/>
    <lineage>
        <taxon>Bacteria</taxon>
        <taxon>Bacillati</taxon>
        <taxon>Bacillota</taxon>
        <taxon>Bacilli</taxon>
        <taxon>Bacillales</taxon>
        <taxon>Paenibacillaceae</taxon>
        <taxon>Paenibacillus</taxon>
    </lineage>
</organism>
<accession>A0A2R5EX42</accession>
<evidence type="ECO:0000313" key="2">
    <source>
        <dbReference type="Proteomes" id="UP000245202"/>
    </source>
</evidence>
<proteinExistence type="predicted"/>
<sequence length="55" mass="6263">MAQSLNAECTMASKYESGLFPNPEGHDDELLFRIGPFDRVGLLNIKSQRTEEIHR</sequence>
<keyword evidence="2" id="KW-1185">Reference proteome</keyword>
<gene>
    <name evidence="1" type="ORF">PAT3040_02509</name>
</gene>
<dbReference type="EMBL" id="BDQX01000116">
    <property type="protein sequence ID" value="GBG07944.1"/>
    <property type="molecule type" value="Genomic_DNA"/>
</dbReference>
<dbReference type="Proteomes" id="UP000245202">
    <property type="component" value="Unassembled WGS sequence"/>
</dbReference>
<reference evidence="1 2" key="1">
    <citation type="submission" date="2017-08" db="EMBL/GenBank/DDBJ databases">
        <title>Substantial Increase in Enzyme Production by Combined Drug-Resistance Mutations in Paenibacillus agaridevorans.</title>
        <authorList>
            <person name="Tanaka Y."/>
            <person name="Funane K."/>
            <person name="Hosaka T."/>
            <person name="Shiwa Y."/>
            <person name="Fujita N."/>
            <person name="Miyazaki T."/>
            <person name="Yoshikawa H."/>
            <person name="Murakami K."/>
            <person name="Kasahara K."/>
            <person name="Inaoka T."/>
            <person name="Hiraga Y."/>
            <person name="Ochi K."/>
        </authorList>
    </citation>
    <scope>NUCLEOTIDE SEQUENCE [LARGE SCALE GENOMIC DNA]</scope>
    <source>
        <strain evidence="1 2">T-3040</strain>
    </source>
</reference>
<dbReference type="AlphaFoldDB" id="A0A2R5EX42"/>
<evidence type="ECO:0000313" key="1">
    <source>
        <dbReference type="EMBL" id="GBG07944.1"/>
    </source>
</evidence>
<protein>
    <submittedName>
        <fullName evidence="1">Uncharacterized protein</fullName>
    </submittedName>
</protein>